<dbReference type="EMBL" id="KZ819305">
    <property type="protein sequence ID" value="PWN95390.1"/>
    <property type="molecule type" value="Genomic_DNA"/>
</dbReference>
<protein>
    <recommendedName>
        <fullName evidence="3">Protein kinase domain-containing protein</fullName>
    </recommendedName>
</protein>
<evidence type="ECO:0000313" key="2">
    <source>
        <dbReference type="Proteomes" id="UP000245946"/>
    </source>
</evidence>
<keyword evidence="2" id="KW-1185">Reference proteome</keyword>
<dbReference type="GeneID" id="37271974"/>
<reference evidence="1 2" key="1">
    <citation type="journal article" date="2018" name="Mol. Biol. Evol.">
        <title>Broad Genomic Sampling Reveals a Smut Pathogenic Ancestry of the Fungal Clade Ustilaginomycotina.</title>
        <authorList>
            <person name="Kijpornyongpan T."/>
            <person name="Mondo S.J."/>
            <person name="Barry K."/>
            <person name="Sandor L."/>
            <person name="Lee J."/>
            <person name="Lipzen A."/>
            <person name="Pangilinan J."/>
            <person name="LaButti K."/>
            <person name="Hainaut M."/>
            <person name="Henrissat B."/>
            <person name="Grigoriev I.V."/>
            <person name="Spatafora J.W."/>
            <person name="Aime M.C."/>
        </authorList>
    </citation>
    <scope>NUCLEOTIDE SEQUENCE [LARGE SCALE GENOMIC DNA]</scope>
    <source>
        <strain evidence="1 2">MCA 4186</strain>
    </source>
</reference>
<dbReference type="Proteomes" id="UP000245946">
    <property type="component" value="Unassembled WGS sequence"/>
</dbReference>
<proteinExistence type="predicted"/>
<dbReference type="AlphaFoldDB" id="A0A316Z0W0"/>
<organism evidence="1 2">
    <name type="scientific">Tilletiopsis washingtonensis</name>
    <dbReference type="NCBI Taxonomy" id="58919"/>
    <lineage>
        <taxon>Eukaryota</taxon>
        <taxon>Fungi</taxon>
        <taxon>Dikarya</taxon>
        <taxon>Basidiomycota</taxon>
        <taxon>Ustilaginomycotina</taxon>
        <taxon>Exobasidiomycetes</taxon>
        <taxon>Entylomatales</taxon>
        <taxon>Entylomatales incertae sedis</taxon>
        <taxon>Tilletiopsis</taxon>
    </lineage>
</organism>
<dbReference type="RefSeq" id="XP_025595669.1">
    <property type="nucleotide sequence ID" value="XM_025744430.1"/>
</dbReference>
<evidence type="ECO:0008006" key="3">
    <source>
        <dbReference type="Google" id="ProtNLM"/>
    </source>
</evidence>
<evidence type="ECO:0000313" key="1">
    <source>
        <dbReference type="EMBL" id="PWN95390.1"/>
    </source>
</evidence>
<accession>A0A316Z0W0</accession>
<gene>
    <name evidence="1" type="ORF">FA09DRAFT_341305</name>
</gene>
<sequence length="318" mass="35347">MALYDANVQLGSDGRIWPSPERFWRQYDIWIPSWFEANGPVINAILTLVSVAQSSPSSPPSPPLRLVQHDSAARRGRAHLWDLVVPAYVLFQGEWGFEPEPDLPQTYLRSAAPADAEPCVIKVPCALPSDDIYFSDEGEFDEAFNAVRLREAREKIAVLAADKDAEQRRLLQREVAAYEALAALQGTAIANLLYVGPLRLRLRGDMDCALVIDNEGTPLDTLDASAVADMSPAELPAAVEHAHAQLHAHGWCHGQVQRCNMRLFADTKSVRLVGLEYAERTDRAADHAAEMREVRVLLDEWLGKVGEARARRTAHRTK</sequence>
<name>A0A316Z0W0_9BASI</name>
<dbReference type="OrthoDB" id="3269050at2759"/>